<dbReference type="InterPro" id="IPR036390">
    <property type="entry name" value="WH_DNA-bd_sf"/>
</dbReference>
<keyword evidence="2" id="KW-1185">Reference proteome</keyword>
<accession>A0A1C4C2F1</accession>
<dbReference type="STRING" id="1505725.GA0061074_12010"/>
<dbReference type="SUPFAM" id="SSF46785">
    <property type="entry name" value="Winged helix' DNA-binding domain"/>
    <property type="match status" value="1"/>
</dbReference>
<evidence type="ECO:0008006" key="3">
    <source>
        <dbReference type="Google" id="ProtNLM"/>
    </source>
</evidence>
<proteinExistence type="predicted"/>
<gene>
    <name evidence="1" type="ORF">GA0061074_12010</name>
</gene>
<evidence type="ECO:0000313" key="1">
    <source>
        <dbReference type="EMBL" id="SCC13309.1"/>
    </source>
</evidence>
<sequence length="106" mass="12834">MIRRERRKSHFSQIPNETLRDASLSNSAFRLLMYMLSMSDEWVFRNSKIAKDLNRKEGWVKAQLHELELAGYIDRKPLRDKQGRFKEWERIVREKPVYEKTYPGEC</sequence>
<dbReference type="Pfam" id="PF13730">
    <property type="entry name" value="HTH_36"/>
    <property type="match status" value="1"/>
</dbReference>
<dbReference type="OrthoDB" id="1258529at2"/>
<organism evidence="1 2">
    <name type="scientific">Weissella bombi</name>
    <dbReference type="NCBI Taxonomy" id="1505725"/>
    <lineage>
        <taxon>Bacteria</taxon>
        <taxon>Bacillati</taxon>
        <taxon>Bacillota</taxon>
        <taxon>Bacilli</taxon>
        <taxon>Lactobacillales</taxon>
        <taxon>Lactobacillaceae</taxon>
        <taxon>Weissella</taxon>
    </lineage>
</organism>
<dbReference type="EMBL" id="FMAO01000020">
    <property type="protein sequence ID" value="SCC13309.1"/>
    <property type="molecule type" value="Genomic_DNA"/>
</dbReference>
<protein>
    <recommendedName>
        <fullName evidence="3">Helix-turn-helix domain-containing protein</fullName>
    </recommendedName>
</protein>
<evidence type="ECO:0000313" key="2">
    <source>
        <dbReference type="Proteomes" id="UP000199268"/>
    </source>
</evidence>
<dbReference type="Proteomes" id="UP000199268">
    <property type="component" value="Unassembled WGS sequence"/>
</dbReference>
<dbReference type="AlphaFoldDB" id="A0A1C4C2F1"/>
<reference evidence="2" key="1">
    <citation type="submission" date="2016-08" db="EMBL/GenBank/DDBJ databases">
        <authorList>
            <person name="Varghese N."/>
            <person name="Submissions Spin"/>
        </authorList>
    </citation>
    <scope>NUCLEOTIDE SEQUENCE [LARGE SCALE GENOMIC DNA]</scope>
    <source>
        <strain evidence="2">R-53094</strain>
    </source>
</reference>
<dbReference type="RefSeq" id="WP_092463959.1">
    <property type="nucleotide sequence ID" value="NZ_BJEE01000011.1"/>
</dbReference>
<name>A0A1C4C2F1_9LACO</name>